<protein>
    <submittedName>
        <fullName evidence="1">Uncharacterized protein</fullName>
    </submittedName>
</protein>
<organism evidence="1 2">
    <name type="scientific">Leptospira weilii serovar Topaz str. LT2116</name>
    <dbReference type="NCBI Taxonomy" id="1088540"/>
    <lineage>
        <taxon>Bacteria</taxon>
        <taxon>Pseudomonadati</taxon>
        <taxon>Spirochaetota</taxon>
        <taxon>Spirochaetia</taxon>
        <taxon>Leptospirales</taxon>
        <taxon>Leptospiraceae</taxon>
        <taxon>Leptospira</taxon>
    </lineage>
</organism>
<sequence>MKPIDEIVENELNRFLDAVTNKFHSEMERGIRDVSTGIIAFITEDNGQSRNHVGIYEFTQCSRCKTYYSDHEKHNCKVNIQNA</sequence>
<name>M3EJR4_9LEPT</name>
<evidence type="ECO:0000313" key="1">
    <source>
        <dbReference type="EMBL" id="EMF81303.1"/>
    </source>
</evidence>
<dbReference type="AlphaFoldDB" id="M3EJR4"/>
<dbReference type="EMBL" id="AHOR02000035">
    <property type="protein sequence ID" value="EMF81303.1"/>
    <property type="molecule type" value="Genomic_DNA"/>
</dbReference>
<proteinExistence type="predicted"/>
<reference evidence="1 2" key="1">
    <citation type="submission" date="2013-01" db="EMBL/GenBank/DDBJ databases">
        <authorList>
            <person name="Harkins D.M."/>
            <person name="Durkin A.S."/>
            <person name="Brinkac L.M."/>
            <person name="Haft D.H."/>
            <person name="Selengut J.D."/>
            <person name="Sanka R."/>
            <person name="DePew J."/>
            <person name="Purushe J."/>
            <person name="Tulsiani S.M."/>
            <person name="Graham G.C."/>
            <person name="Burns M.-A."/>
            <person name="Dohnt M.F."/>
            <person name="Smythe L.D."/>
            <person name="McKay D.B."/>
            <person name="Craig S.B."/>
            <person name="Vinetz J.M."/>
            <person name="Sutton G.G."/>
            <person name="Nierman W.C."/>
            <person name="Fouts D.E."/>
        </authorList>
    </citation>
    <scope>NUCLEOTIDE SEQUENCE [LARGE SCALE GENOMIC DNA]</scope>
    <source>
        <strain evidence="1 2">LT2116</strain>
    </source>
</reference>
<accession>M3EJR4</accession>
<comment type="caution">
    <text evidence="1">The sequence shown here is derived from an EMBL/GenBank/DDBJ whole genome shotgun (WGS) entry which is preliminary data.</text>
</comment>
<gene>
    <name evidence="1" type="ORF">LEP1GSC188_4900</name>
</gene>
<evidence type="ECO:0000313" key="2">
    <source>
        <dbReference type="Proteomes" id="UP000011770"/>
    </source>
</evidence>
<dbReference type="Proteomes" id="UP000011770">
    <property type="component" value="Unassembled WGS sequence"/>
</dbReference>